<feature type="compositionally biased region" description="Basic and acidic residues" evidence="1">
    <location>
        <begin position="416"/>
        <end position="427"/>
    </location>
</feature>
<protein>
    <recommendedName>
        <fullName evidence="2">PWWP domain-containing protein</fullName>
    </recommendedName>
</protein>
<feature type="compositionally biased region" description="Basic and acidic residues" evidence="1">
    <location>
        <begin position="27"/>
        <end position="36"/>
    </location>
</feature>
<evidence type="ECO:0000256" key="1">
    <source>
        <dbReference type="SAM" id="MobiDB-lite"/>
    </source>
</evidence>
<evidence type="ECO:0000313" key="3">
    <source>
        <dbReference type="EMBL" id="KAF4390703.1"/>
    </source>
</evidence>
<feature type="region of interest" description="Disordered" evidence="1">
    <location>
        <begin position="889"/>
        <end position="926"/>
    </location>
</feature>
<feature type="region of interest" description="Disordered" evidence="1">
    <location>
        <begin position="493"/>
        <end position="589"/>
    </location>
</feature>
<dbReference type="PROSITE" id="PS50812">
    <property type="entry name" value="PWWP"/>
    <property type="match status" value="1"/>
</dbReference>
<feature type="compositionally biased region" description="Basic and acidic residues" evidence="1">
    <location>
        <begin position="527"/>
        <end position="542"/>
    </location>
</feature>
<feature type="region of interest" description="Disordered" evidence="1">
    <location>
        <begin position="628"/>
        <end position="661"/>
    </location>
</feature>
<feature type="compositionally biased region" description="Polar residues" evidence="1">
    <location>
        <begin position="899"/>
        <end position="909"/>
    </location>
</feature>
<feature type="region of interest" description="Disordered" evidence="1">
    <location>
        <begin position="386"/>
        <end position="481"/>
    </location>
</feature>
<feature type="region of interest" description="Disordered" evidence="1">
    <location>
        <begin position="715"/>
        <end position="798"/>
    </location>
</feature>
<feature type="compositionally biased region" description="Basic and acidic residues" evidence="1">
    <location>
        <begin position="434"/>
        <end position="444"/>
    </location>
</feature>
<dbReference type="Proteomes" id="UP000583929">
    <property type="component" value="Unassembled WGS sequence"/>
</dbReference>
<dbReference type="SMART" id="SM00293">
    <property type="entry name" value="PWWP"/>
    <property type="match status" value="1"/>
</dbReference>
<dbReference type="Gene3D" id="2.30.30.140">
    <property type="match status" value="1"/>
</dbReference>
<dbReference type="InterPro" id="IPR000313">
    <property type="entry name" value="PWWP_dom"/>
</dbReference>
<feature type="region of interest" description="Disordered" evidence="1">
    <location>
        <begin position="1"/>
        <end position="36"/>
    </location>
</feature>
<keyword evidence="4" id="KW-1185">Reference proteome</keyword>
<dbReference type="SUPFAM" id="SSF63748">
    <property type="entry name" value="Tudor/PWWP/MBT"/>
    <property type="match status" value="1"/>
</dbReference>
<dbReference type="EMBL" id="JAATIQ010000062">
    <property type="protein sequence ID" value="KAF4390703.1"/>
    <property type="molecule type" value="Genomic_DNA"/>
</dbReference>
<name>A0A7J6H619_CANSA</name>
<feature type="domain" description="PWWP" evidence="2">
    <location>
        <begin position="152"/>
        <end position="213"/>
    </location>
</feature>
<feature type="compositionally biased region" description="Polar residues" evidence="1">
    <location>
        <begin position="1"/>
        <end position="18"/>
    </location>
</feature>
<proteinExistence type="predicted"/>
<feature type="compositionally biased region" description="Basic and acidic residues" evidence="1">
    <location>
        <begin position="505"/>
        <end position="517"/>
    </location>
</feature>
<reference evidence="3 4" key="1">
    <citation type="journal article" date="2020" name="bioRxiv">
        <title>Sequence and annotation of 42 cannabis genomes reveals extensive copy number variation in cannabinoid synthesis and pathogen resistance genes.</title>
        <authorList>
            <person name="Mckernan K.J."/>
            <person name="Helbert Y."/>
            <person name="Kane L.T."/>
            <person name="Ebling H."/>
            <person name="Zhang L."/>
            <person name="Liu B."/>
            <person name="Eaton Z."/>
            <person name="Mclaughlin S."/>
            <person name="Kingan S."/>
            <person name="Baybayan P."/>
            <person name="Concepcion G."/>
            <person name="Jordan M."/>
            <person name="Riva A."/>
            <person name="Barbazuk W."/>
            <person name="Harkins T."/>
        </authorList>
    </citation>
    <scope>NUCLEOTIDE SEQUENCE [LARGE SCALE GENOMIC DNA]</scope>
    <source>
        <strain evidence="4">cv. Jamaican Lion 4</strain>
        <tissue evidence="3">Leaf</tissue>
    </source>
</reference>
<evidence type="ECO:0000313" key="4">
    <source>
        <dbReference type="Proteomes" id="UP000583929"/>
    </source>
</evidence>
<comment type="caution">
    <text evidence="3">The sequence shown here is derived from an EMBL/GenBank/DDBJ whole genome shotgun (WGS) entry which is preliminary data.</text>
</comment>
<feature type="compositionally biased region" description="Basic and acidic residues" evidence="1">
    <location>
        <begin position="561"/>
        <end position="571"/>
    </location>
</feature>
<gene>
    <name evidence="3" type="ORF">G4B88_015593</name>
</gene>
<evidence type="ECO:0000259" key="2">
    <source>
        <dbReference type="PROSITE" id="PS50812"/>
    </source>
</evidence>
<dbReference type="InterPro" id="IPR052657">
    <property type="entry name" value="PDP_family_Arabidopsis"/>
</dbReference>
<feature type="compositionally biased region" description="Basic and acidic residues" evidence="1">
    <location>
        <begin position="733"/>
        <end position="752"/>
    </location>
</feature>
<dbReference type="PANTHER" id="PTHR10688">
    <property type="entry name" value="PWWP DOMAIN-CONTAINING PROTEIN"/>
    <property type="match status" value="1"/>
</dbReference>
<dbReference type="PANTHER" id="PTHR10688:SF3">
    <property type="entry name" value="PWWP DOMAIN-CONTAINING PROTEIN 6"/>
    <property type="match status" value="1"/>
</dbReference>
<dbReference type="Pfam" id="PF00855">
    <property type="entry name" value="PWWP"/>
    <property type="match status" value="1"/>
</dbReference>
<accession>A0A7J6H619</accession>
<sequence length="981" mass="108173">MGTVETRSNTLVPSSATVTPEPAKPQAPKEKSLKDALESCSTHNLAGPKSMVEGCVEVSNEDLSVDLGRGAVDTDISGQMGSSDVEKGGLADSTHGVRCGSVEKFEDGDKASNYVSLDENGCENGELRSMEVPIEDLSEGNDGEVEGHKFLVGDFVWGKVRSHPWWPGQIYDPSYASEFAAKKKVKDRYLVAYFGDGTFAWCPPSQLKPFEENFDEMSKQSNMKTFVSAVQQAIDEIGRLLELKMICSCVPKENRTGLRPMLAENAGVKEGVLVPHSETRKLSDVFAEPPELLAELKRVAHDVYLTNALELRVLRSRLFALYRTKGGYDLPEYHDPKPVLGLDDGVKSVEAPTQGPFEEWLPTPMIVDTIQANEAMLQISLVVSEGKKTHRRKQRSMADLIGGSKEARTKTTGGRLDTEENSSEKPATHFGMKNGKDTKDEDKMATGGSNSEKPLPVPRSGAKKRKDKEESDSQDDSLISLKGKRRNAGLLGSLVSASSNIDSSVNKDRDLDKEKTKGGPVSKGRAKKEGTNIKHDDSDAKTRSGIGSGSRNLNLDIGTVKSDDSAVKEQLEIGFSPRERKKSKYLSPPFTMLDSSKRRREMEAELLRYATEVSMEGKNRVEVMQNHVSTEPGPGNATGKSLDSSPIPKTPTENPNKIMDGTKANVPTNELLAEVLYVAVNPFTPRGKKSQQMVGDFISLYRSLVYRNGPNYRLYNKLQSRKKRKNSDSESGSQKEDQKQTARKITEQESGRKKVKNQKMGVDEPKEKGAIQTPDVMSDRRKPMKGAGSPEAKKVDNESVEGKSALFVTFGPGSSLPSKASLIEMYGKYGELDETETEMFYNNFCARVSFNKISNAESAFNDSQTSSPFGSASVSFRLQYHSGAFKTRELSEISRRQRNASPLKNNVTTPKKRRSQPRGSSEADLNFVKEKLEKISSMLEDKTSKVSPRTKSKLQAEINELLEKEMTTVQICPLEFAPRQT</sequence>
<dbReference type="AlphaFoldDB" id="A0A7J6H619"/>
<dbReference type="CDD" id="cd05162">
    <property type="entry name" value="PWWP"/>
    <property type="match status" value="1"/>
</dbReference>
<organism evidence="3 4">
    <name type="scientific">Cannabis sativa</name>
    <name type="common">Hemp</name>
    <name type="synonym">Marijuana</name>
    <dbReference type="NCBI Taxonomy" id="3483"/>
    <lineage>
        <taxon>Eukaryota</taxon>
        <taxon>Viridiplantae</taxon>
        <taxon>Streptophyta</taxon>
        <taxon>Embryophyta</taxon>
        <taxon>Tracheophyta</taxon>
        <taxon>Spermatophyta</taxon>
        <taxon>Magnoliopsida</taxon>
        <taxon>eudicotyledons</taxon>
        <taxon>Gunneridae</taxon>
        <taxon>Pentapetalae</taxon>
        <taxon>rosids</taxon>
        <taxon>fabids</taxon>
        <taxon>Rosales</taxon>
        <taxon>Cannabaceae</taxon>
        <taxon>Cannabis</taxon>
    </lineage>
</organism>